<feature type="compositionally biased region" description="Polar residues" evidence="1">
    <location>
        <begin position="595"/>
        <end position="605"/>
    </location>
</feature>
<evidence type="ECO:0000256" key="1">
    <source>
        <dbReference type="SAM" id="MobiDB-lite"/>
    </source>
</evidence>
<gene>
    <name evidence="2" type="ORF">LSTR_LSTR001105</name>
    <name evidence="3" type="ORF">LSTR_LSTR016194</name>
</gene>
<feature type="region of interest" description="Disordered" evidence="1">
    <location>
        <begin position="584"/>
        <end position="607"/>
    </location>
</feature>
<accession>A0A482XUQ9</accession>
<evidence type="ECO:0000313" key="4">
    <source>
        <dbReference type="Proteomes" id="UP000291343"/>
    </source>
</evidence>
<comment type="caution">
    <text evidence="3">The sequence shown here is derived from an EMBL/GenBank/DDBJ whole genome shotgun (WGS) entry which is preliminary data.</text>
</comment>
<sequence length="626" mass="70220">MDSTTTLDKSFASFITKKPSNLSICHLHTSHSSIPSVVKNRRTERTHGNENNDGFIVSSAAVPLGIPVYVPERIINGLDPLHDLIDQKRKWSNKKNRLIYANLKNPSYDIKIKNDDCASLPIGVVKLADHLRLDPDSKFVGEYNWYHTDGNLKTIAGDNFNLLASSRFSVPGVILLQSIRPDENNKKSLRLLGSEICLHTGSTQPILQISSHNNIVVSRQKNTACLFSIESDDGLIGERCHKYESLTNLTSLSIAPNATLHDYCTLDSSKHLQVWVPSWKNVTKTEGLIEEFSSNDSWGNVKYISENTILLANRDLVCLKDLRYKLSKNNGQSWKKNQVNSCEDICNTVLSKRPDSDCYVATTHQLLKLDFRKSYIKSWTHMMDSPPSLGFSTQSKDGDEIVALGSQSPGEVCCVLTGGNNIPYHLPSPSDTLHKCRSKGICLDPSLSSRCNLSISGLDEYCSEDSIFFIRQTSVGDIFYQKIDTNRDSCGEELEIEDLRSWEKQCAQIYENVSSSVLAVSNESDCGTLVNTILNKRLHNEVPIKGKLPKRLPWKMSKEKMMKLKNPFLECLLDVWEIEDEPEWGDSHKGELETAASSPEQSGSKVSGWLNDMLEFNEDTTDSFQL</sequence>
<protein>
    <submittedName>
        <fullName evidence="3">Uncharacterized protein</fullName>
    </submittedName>
</protein>
<dbReference type="Proteomes" id="UP000291343">
    <property type="component" value="Unassembled WGS sequence"/>
</dbReference>
<evidence type="ECO:0000313" key="2">
    <source>
        <dbReference type="EMBL" id="RZF39584.1"/>
    </source>
</evidence>
<reference evidence="3" key="2">
    <citation type="submission" date="2019-02" db="EMBL/GenBank/DDBJ databases">
        <authorList>
            <person name="Zhu J."/>
            <person name="Jiang F."/>
            <person name="Wang X."/>
            <person name="Yang P."/>
            <person name="Bao Y."/>
            <person name="Zhao W."/>
            <person name="Wang W."/>
            <person name="Lu H."/>
            <person name="Wang Q."/>
            <person name="Cui N."/>
            <person name="Li J."/>
            <person name="Chen X."/>
            <person name="Luo L."/>
            <person name="Yu J."/>
            <person name="Kang L."/>
            <person name="Cui F."/>
        </authorList>
    </citation>
    <scope>NUCLEOTIDE SEQUENCE</scope>
    <source>
        <strain evidence="3">Lst14</strain>
        <tissue evidence="3">Whole body</tissue>
    </source>
</reference>
<name>A0A482XUQ9_LAOST</name>
<keyword evidence="4" id="KW-1185">Reference proteome</keyword>
<dbReference type="OrthoDB" id="8195041at2759"/>
<dbReference type="EMBL" id="QKKF02019844">
    <property type="protein sequence ID" value="RZF39584.1"/>
    <property type="molecule type" value="Genomic_DNA"/>
</dbReference>
<evidence type="ECO:0000313" key="3">
    <source>
        <dbReference type="EMBL" id="RZF49047.1"/>
    </source>
</evidence>
<organism evidence="3 4">
    <name type="scientific">Laodelphax striatellus</name>
    <name type="common">Small brown planthopper</name>
    <name type="synonym">Delphax striatella</name>
    <dbReference type="NCBI Taxonomy" id="195883"/>
    <lineage>
        <taxon>Eukaryota</taxon>
        <taxon>Metazoa</taxon>
        <taxon>Ecdysozoa</taxon>
        <taxon>Arthropoda</taxon>
        <taxon>Hexapoda</taxon>
        <taxon>Insecta</taxon>
        <taxon>Pterygota</taxon>
        <taxon>Neoptera</taxon>
        <taxon>Paraneoptera</taxon>
        <taxon>Hemiptera</taxon>
        <taxon>Auchenorrhyncha</taxon>
        <taxon>Fulgoroidea</taxon>
        <taxon>Delphacidae</taxon>
        <taxon>Criomorphinae</taxon>
        <taxon>Laodelphax</taxon>
    </lineage>
</organism>
<dbReference type="AlphaFoldDB" id="A0A482XUQ9"/>
<dbReference type="EMBL" id="QKKF02000448">
    <property type="protein sequence ID" value="RZF49047.1"/>
    <property type="molecule type" value="Genomic_DNA"/>
</dbReference>
<dbReference type="FunCoup" id="A0A482XUQ9">
    <property type="interactions" value="122"/>
</dbReference>
<reference evidence="3 4" key="1">
    <citation type="journal article" date="2017" name="Gigascience">
        <title>Genome sequence of the small brown planthopper, Laodelphax striatellus.</title>
        <authorList>
            <person name="Zhu J."/>
            <person name="Jiang F."/>
            <person name="Wang X."/>
            <person name="Yang P."/>
            <person name="Bao Y."/>
            <person name="Zhao W."/>
            <person name="Wang W."/>
            <person name="Lu H."/>
            <person name="Wang Q."/>
            <person name="Cui N."/>
            <person name="Li J."/>
            <person name="Chen X."/>
            <person name="Luo L."/>
            <person name="Yu J."/>
            <person name="Kang L."/>
            <person name="Cui F."/>
        </authorList>
    </citation>
    <scope>NUCLEOTIDE SEQUENCE [LARGE SCALE GENOMIC DNA]</scope>
    <source>
        <strain evidence="3">Lst14</strain>
        <tissue evidence="3">Whole body</tissue>
    </source>
</reference>
<dbReference type="InParanoid" id="A0A482XUQ9"/>
<proteinExistence type="predicted"/>